<evidence type="ECO:0000313" key="3">
    <source>
        <dbReference type="Proteomes" id="UP000006729"/>
    </source>
</evidence>
<proteinExistence type="predicted"/>
<dbReference type="Gene3D" id="3.40.50.620">
    <property type="entry name" value="HUPs"/>
    <property type="match status" value="1"/>
</dbReference>
<dbReference type="Pfam" id="PF00582">
    <property type="entry name" value="Usp"/>
    <property type="match status" value="1"/>
</dbReference>
<dbReference type="STRING" id="3694.A0A3N7F2T1"/>
<dbReference type="CDD" id="cd00293">
    <property type="entry name" value="USP-like"/>
    <property type="match status" value="1"/>
</dbReference>
<dbReference type="InterPro" id="IPR014729">
    <property type="entry name" value="Rossmann-like_a/b/a_fold"/>
</dbReference>
<dbReference type="AlphaFoldDB" id="A0A3N7F2T1"/>
<sequence length="234" mass="25548">MTAFSAHTDVLNEKKESKGRGSFLRQLSGRSTSWRSASNSKYCTVEGGYNCERSLKQMEGAYMYGNDNAGLVMRKRVVVVVDQTSHSKHAMMWALTHVANKGDLLTLLHIIPPSDIGSGERTSDAYSPYLASSLGSLCKASRPEVEVEALVIQGPKLGTVMSQVKKLEASVLVLGQKRPSTLISCLCGTSSSEDFVQQCISNAECLTVGVRKQSQGMSGYLITTRRQKDFWLLA</sequence>
<dbReference type="SUPFAM" id="SSF52402">
    <property type="entry name" value="Adenine nucleotide alpha hydrolases-like"/>
    <property type="match status" value="1"/>
</dbReference>
<dbReference type="InParanoid" id="A0A3N7F2T1"/>
<dbReference type="PANTHER" id="PTHR47125">
    <property type="entry name" value="ADENINE NUCLEOTIDE ALPHA HYDROLASES-LIKE SUPERFAMILY PROTEIN"/>
    <property type="match status" value="1"/>
</dbReference>
<gene>
    <name evidence="2" type="ORF">POPTR_005G177100</name>
</gene>
<dbReference type="PANTHER" id="PTHR47125:SF2">
    <property type="entry name" value="ADENINE NUCLEOTIDE ALPHA HYDROLASES-LIKE SUPERFAMILY PROTEIN"/>
    <property type="match status" value="1"/>
</dbReference>
<dbReference type="FunCoup" id="A0A3N7F2T1">
    <property type="interactions" value="1498"/>
</dbReference>
<feature type="domain" description="UspA" evidence="1">
    <location>
        <begin position="73"/>
        <end position="196"/>
    </location>
</feature>
<reference evidence="2 3" key="1">
    <citation type="journal article" date="2006" name="Science">
        <title>The genome of black cottonwood, Populus trichocarpa (Torr. &amp; Gray).</title>
        <authorList>
            <person name="Tuskan G.A."/>
            <person name="Difazio S."/>
            <person name="Jansson S."/>
            <person name="Bohlmann J."/>
            <person name="Grigoriev I."/>
            <person name="Hellsten U."/>
            <person name="Putnam N."/>
            <person name="Ralph S."/>
            <person name="Rombauts S."/>
            <person name="Salamov A."/>
            <person name="Schein J."/>
            <person name="Sterck L."/>
            <person name="Aerts A."/>
            <person name="Bhalerao R.R."/>
            <person name="Bhalerao R.P."/>
            <person name="Blaudez D."/>
            <person name="Boerjan W."/>
            <person name="Brun A."/>
            <person name="Brunner A."/>
            <person name="Busov V."/>
            <person name="Campbell M."/>
            <person name="Carlson J."/>
            <person name="Chalot M."/>
            <person name="Chapman J."/>
            <person name="Chen G.L."/>
            <person name="Cooper D."/>
            <person name="Coutinho P.M."/>
            <person name="Couturier J."/>
            <person name="Covert S."/>
            <person name="Cronk Q."/>
            <person name="Cunningham R."/>
            <person name="Davis J."/>
            <person name="Degroeve S."/>
            <person name="Dejardin A."/>
            <person name="Depamphilis C."/>
            <person name="Detter J."/>
            <person name="Dirks B."/>
            <person name="Dubchak I."/>
            <person name="Duplessis S."/>
            <person name="Ehlting J."/>
            <person name="Ellis B."/>
            <person name="Gendler K."/>
            <person name="Goodstein D."/>
            <person name="Gribskov M."/>
            <person name="Grimwood J."/>
            <person name="Groover A."/>
            <person name="Gunter L."/>
            <person name="Hamberger B."/>
            <person name="Heinze B."/>
            <person name="Helariutta Y."/>
            <person name="Henrissat B."/>
            <person name="Holligan D."/>
            <person name="Holt R."/>
            <person name="Huang W."/>
            <person name="Islam-Faridi N."/>
            <person name="Jones S."/>
            <person name="Jones-Rhoades M."/>
            <person name="Jorgensen R."/>
            <person name="Joshi C."/>
            <person name="Kangasjarvi J."/>
            <person name="Karlsson J."/>
            <person name="Kelleher C."/>
            <person name="Kirkpatrick R."/>
            <person name="Kirst M."/>
            <person name="Kohler A."/>
            <person name="Kalluri U."/>
            <person name="Larimer F."/>
            <person name="Leebens-Mack J."/>
            <person name="Leple J.C."/>
            <person name="Locascio P."/>
            <person name="Lou Y."/>
            <person name="Lucas S."/>
            <person name="Martin F."/>
            <person name="Montanini B."/>
            <person name="Napoli C."/>
            <person name="Nelson D.R."/>
            <person name="Nelson C."/>
            <person name="Nieminen K."/>
            <person name="Nilsson O."/>
            <person name="Pereda V."/>
            <person name="Peter G."/>
            <person name="Philippe R."/>
            <person name="Pilate G."/>
            <person name="Poliakov A."/>
            <person name="Razumovskaya J."/>
            <person name="Richardson P."/>
            <person name="Rinaldi C."/>
            <person name="Ritland K."/>
            <person name="Rouze P."/>
            <person name="Ryaboy D."/>
            <person name="Schmutz J."/>
            <person name="Schrader J."/>
            <person name="Segerman B."/>
            <person name="Shin H."/>
            <person name="Siddiqui A."/>
            <person name="Sterky F."/>
            <person name="Terry A."/>
            <person name="Tsai C.J."/>
            <person name="Uberbacher E."/>
            <person name="Unneberg P."/>
            <person name="Vahala J."/>
            <person name="Wall K."/>
            <person name="Wessler S."/>
            <person name="Yang G."/>
            <person name="Yin T."/>
            <person name="Douglas C."/>
            <person name="Marra M."/>
            <person name="Sandberg G."/>
            <person name="Van de Peer Y."/>
            <person name="Rokhsar D."/>
        </authorList>
    </citation>
    <scope>NUCLEOTIDE SEQUENCE [LARGE SCALE GENOMIC DNA]</scope>
    <source>
        <strain evidence="3">cv. Nisqually</strain>
    </source>
</reference>
<name>A0A3N7F2T1_POPTR</name>
<organism evidence="2 3">
    <name type="scientific">Populus trichocarpa</name>
    <name type="common">Western balsam poplar</name>
    <name type="synonym">Populus balsamifera subsp. trichocarpa</name>
    <dbReference type="NCBI Taxonomy" id="3694"/>
    <lineage>
        <taxon>Eukaryota</taxon>
        <taxon>Viridiplantae</taxon>
        <taxon>Streptophyta</taxon>
        <taxon>Embryophyta</taxon>
        <taxon>Tracheophyta</taxon>
        <taxon>Spermatophyta</taxon>
        <taxon>Magnoliopsida</taxon>
        <taxon>eudicotyledons</taxon>
        <taxon>Gunneridae</taxon>
        <taxon>Pentapetalae</taxon>
        <taxon>rosids</taxon>
        <taxon>fabids</taxon>
        <taxon>Malpighiales</taxon>
        <taxon>Salicaceae</taxon>
        <taxon>Saliceae</taxon>
        <taxon>Populus</taxon>
    </lineage>
</organism>
<dbReference type="Proteomes" id="UP000006729">
    <property type="component" value="Chromosome 5"/>
</dbReference>
<evidence type="ECO:0000259" key="1">
    <source>
        <dbReference type="Pfam" id="PF00582"/>
    </source>
</evidence>
<keyword evidence="3" id="KW-1185">Reference proteome</keyword>
<accession>A0A3N7F2T1</accession>
<evidence type="ECO:0000313" key="2">
    <source>
        <dbReference type="EMBL" id="RQO90702.1"/>
    </source>
</evidence>
<dbReference type="EMBL" id="CM009294">
    <property type="protein sequence ID" value="RQO90702.1"/>
    <property type="molecule type" value="Genomic_DNA"/>
</dbReference>
<dbReference type="InterPro" id="IPR006016">
    <property type="entry name" value="UspA"/>
</dbReference>
<protein>
    <recommendedName>
        <fullName evidence="1">UspA domain-containing protein</fullName>
    </recommendedName>
</protein>